<sequence>MAGLDPSRENQLATSLAQSICQTNRFRISEPRATLTSKIISVILPAIVLSLLAIPAVRDSDIAFFILANILMAVGMGGGMIMLAIITCKYFHARFNVHSWNVRYYTSSHGTQLTDGEALPQLRPVETQFFDRWLVIRFSIGFLAMSAFQVVIILFSVRAARTSKEASTRTGPDLSIEKLRRRFKKKEVTAHELVNRRGAGGGGRGSGKTLSHQTDTLPPSSVGDSAEIAGMGDEADSDPETGTRGQRAPWPEPPDPVRTRWS</sequence>
<evidence type="ECO:0000313" key="3">
    <source>
        <dbReference type="EMBL" id="CAI4210681.1"/>
    </source>
</evidence>
<keyword evidence="2" id="KW-1133">Transmembrane helix</keyword>
<keyword evidence="4" id="KW-1185">Reference proteome</keyword>
<feature type="region of interest" description="Disordered" evidence="1">
    <location>
        <begin position="190"/>
        <end position="262"/>
    </location>
</feature>
<name>A0A9P1M5W7_9PEZI</name>
<gene>
    <name evidence="3" type="ORF">PPNO1_LOCUS482</name>
</gene>
<evidence type="ECO:0000313" key="4">
    <source>
        <dbReference type="Proteomes" id="UP000838763"/>
    </source>
</evidence>
<feature type="transmembrane region" description="Helical" evidence="2">
    <location>
        <begin position="35"/>
        <end position="56"/>
    </location>
</feature>
<organism evidence="3 4">
    <name type="scientific">Parascedosporium putredinis</name>
    <dbReference type="NCBI Taxonomy" id="1442378"/>
    <lineage>
        <taxon>Eukaryota</taxon>
        <taxon>Fungi</taxon>
        <taxon>Dikarya</taxon>
        <taxon>Ascomycota</taxon>
        <taxon>Pezizomycotina</taxon>
        <taxon>Sordariomycetes</taxon>
        <taxon>Hypocreomycetidae</taxon>
        <taxon>Microascales</taxon>
        <taxon>Microascaceae</taxon>
        <taxon>Parascedosporium</taxon>
    </lineage>
</organism>
<reference evidence="3" key="1">
    <citation type="submission" date="2022-11" db="EMBL/GenBank/DDBJ databases">
        <authorList>
            <person name="Scott C."/>
            <person name="Bruce N."/>
        </authorList>
    </citation>
    <scope>NUCLEOTIDE SEQUENCE</scope>
</reference>
<proteinExistence type="predicted"/>
<feature type="compositionally biased region" description="Polar residues" evidence="1">
    <location>
        <begin position="208"/>
        <end position="223"/>
    </location>
</feature>
<feature type="transmembrane region" description="Helical" evidence="2">
    <location>
        <begin position="134"/>
        <end position="157"/>
    </location>
</feature>
<protein>
    <submittedName>
        <fullName evidence="3">Uncharacterized protein</fullName>
    </submittedName>
</protein>
<keyword evidence="2" id="KW-0472">Membrane</keyword>
<evidence type="ECO:0000256" key="2">
    <source>
        <dbReference type="SAM" id="Phobius"/>
    </source>
</evidence>
<feature type="transmembrane region" description="Helical" evidence="2">
    <location>
        <begin position="62"/>
        <end position="86"/>
    </location>
</feature>
<dbReference type="AlphaFoldDB" id="A0A9P1M5W7"/>
<dbReference type="Proteomes" id="UP000838763">
    <property type="component" value="Unassembled WGS sequence"/>
</dbReference>
<dbReference type="EMBL" id="CALLCH030000001">
    <property type="protein sequence ID" value="CAI4210681.1"/>
    <property type="molecule type" value="Genomic_DNA"/>
</dbReference>
<comment type="caution">
    <text evidence="3">The sequence shown here is derived from an EMBL/GenBank/DDBJ whole genome shotgun (WGS) entry which is preliminary data.</text>
</comment>
<accession>A0A9P1M5W7</accession>
<evidence type="ECO:0000256" key="1">
    <source>
        <dbReference type="SAM" id="MobiDB-lite"/>
    </source>
</evidence>
<keyword evidence="2" id="KW-0812">Transmembrane</keyword>
<dbReference type="OrthoDB" id="5287295at2759"/>